<keyword evidence="6 7" id="KW-0472">Membrane</keyword>
<feature type="transmembrane region" description="Helical" evidence="7">
    <location>
        <begin position="238"/>
        <end position="254"/>
    </location>
</feature>
<dbReference type="PIRSF" id="PIRSF006066">
    <property type="entry name" value="HI0050"/>
    <property type="match status" value="1"/>
</dbReference>
<dbReference type="AlphaFoldDB" id="A0A1H7PBU2"/>
<dbReference type="NCBIfam" id="TIGR00786">
    <property type="entry name" value="dctM"/>
    <property type="match status" value="1"/>
</dbReference>
<feature type="transmembrane region" description="Helical" evidence="7">
    <location>
        <begin position="274"/>
        <end position="292"/>
    </location>
</feature>
<dbReference type="PANTHER" id="PTHR33362">
    <property type="entry name" value="SIALIC ACID TRAP TRANSPORTER PERMEASE PROTEIN SIAT-RELATED"/>
    <property type="match status" value="1"/>
</dbReference>
<feature type="transmembrane region" description="Helical" evidence="7">
    <location>
        <begin position="394"/>
        <end position="418"/>
    </location>
</feature>
<evidence type="ECO:0000256" key="7">
    <source>
        <dbReference type="RuleBase" id="RU369079"/>
    </source>
</evidence>
<name>A0A1H7PBU2_9HYPH</name>
<dbReference type="EMBL" id="FOAN01000003">
    <property type="protein sequence ID" value="SEL33096.1"/>
    <property type="molecule type" value="Genomic_DNA"/>
</dbReference>
<keyword evidence="10" id="KW-1185">Reference proteome</keyword>
<evidence type="ECO:0000313" key="10">
    <source>
        <dbReference type="Proteomes" id="UP000199664"/>
    </source>
</evidence>
<feature type="transmembrane region" description="Helical" evidence="7">
    <location>
        <begin position="45"/>
        <end position="67"/>
    </location>
</feature>
<reference evidence="10" key="1">
    <citation type="submission" date="2016-10" db="EMBL/GenBank/DDBJ databases">
        <authorList>
            <person name="Varghese N."/>
            <person name="Submissions S."/>
        </authorList>
    </citation>
    <scope>NUCLEOTIDE SEQUENCE [LARGE SCALE GENOMIC DNA]</scope>
    <source>
        <strain evidence="10">LMG 26383,CCUG 61248,R- 45681</strain>
    </source>
</reference>
<evidence type="ECO:0000256" key="4">
    <source>
        <dbReference type="ARBA" id="ARBA00022692"/>
    </source>
</evidence>
<sequence length="424" mass="44389">MVTLLLGAFALLIVVGTPIWIAMAGSALLVIFMEGIPLTVAAQRIVAGVQSFPLLAIPLFTLAGSLMNASGISERLFSFTKALVGHIRGGPAHTLVVGEVFLSGISGSSVADTAAAARVFVPQLEKMGYPRAFGAALSAVAGTLGPIIPPSILMVVYAWQANISLGSLFVAGIIPGLVMAGCIMATIAILALKRDFRAAGAFSLGNLWTEFKYASLALLMPVLIIVGFRAGLFTATEIAGVAAAYSLVVGMLVYRTIKLADLPAILVGTARETAVILAIVAAASPFSWILAVDQAPQLVTDFMKSISTDPLVVLLILNIALLIAGMFMETIAIMIILVPILLPLLTSLQIDLVHFGIVLLVNLVIGQVTPPVGVLCFVAMAITKVRLGPLFRELWPFLIALVAALAIITYVPALSLWLPRVAGF</sequence>
<feature type="transmembrane region" description="Helical" evidence="7">
    <location>
        <begin position="165"/>
        <end position="192"/>
    </location>
</feature>
<evidence type="ECO:0000256" key="1">
    <source>
        <dbReference type="ARBA" id="ARBA00004429"/>
    </source>
</evidence>
<dbReference type="PANTHER" id="PTHR33362:SF2">
    <property type="entry name" value="TRAP TRANSPORTER LARGE PERMEASE PROTEIN"/>
    <property type="match status" value="1"/>
</dbReference>
<dbReference type="GO" id="GO:0005886">
    <property type="term" value="C:plasma membrane"/>
    <property type="evidence" value="ECO:0007669"/>
    <property type="project" value="UniProtKB-SubCell"/>
</dbReference>
<comment type="function">
    <text evidence="7">Part of the tripartite ATP-independent periplasmic (TRAP) transport system.</text>
</comment>
<comment type="subunit">
    <text evidence="7">The complex comprises the extracytoplasmic solute receptor protein and the two transmembrane proteins.</text>
</comment>
<keyword evidence="5 7" id="KW-1133">Transmembrane helix</keyword>
<feature type="transmembrane region" description="Helical" evidence="7">
    <location>
        <begin position="133"/>
        <end position="159"/>
    </location>
</feature>
<comment type="similarity">
    <text evidence="7">Belongs to the TRAP transporter large permease family.</text>
</comment>
<evidence type="ECO:0000256" key="5">
    <source>
        <dbReference type="ARBA" id="ARBA00022989"/>
    </source>
</evidence>
<dbReference type="GO" id="GO:0022857">
    <property type="term" value="F:transmembrane transporter activity"/>
    <property type="evidence" value="ECO:0007669"/>
    <property type="project" value="UniProtKB-UniRule"/>
</dbReference>
<feature type="transmembrane region" description="Helical" evidence="7">
    <location>
        <begin position="213"/>
        <end position="232"/>
    </location>
</feature>
<proteinExistence type="inferred from homology"/>
<feature type="domain" description="TRAP C4-dicarboxylate transport system permease DctM subunit" evidence="8">
    <location>
        <begin position="6"/>
        <end position="414"/>
    </location>
</feature>
<keyword evidence="2" id="KW-1003">Cell membrane</keyword>
<protein>
    <recommendedName>
        <fullName evidence="7">TRAP transporter large permease protein</fullName>
    </recommendedName>
</protein>
<feature type="transmembrane region" description="Helical" evidence="7">
    <location>
        <begin position="357"/>
        <end position="382"/>
    </location>
</feature>
<gene>
    <name evidence="9" type="ORF">SAMN04515666_103433</name>
</gene>
<evidence type="ECO:0000256" key="3">
    <source>
        <dbReference type="ARBA" id="ARBA00022519"/>
    </source>
</evidence>
<feature type="transmembrane region" description="Helical" evidence="7">
    <location>
        <begin position="312"/>
        <end position="345"/>
    </location>
</feature>
<comment type="subcellular location">
    <subcellularLocation>
        <location evidence="1 7">Cell inner membrane</location>
        <topology evidence="1 7">Multi-pass membrane protein</topology>
    </subcellularLocation>
</comment>
<dbReference type="RefSeq" id="WP_244543806.1">
    <property type="nucleotide sequence ID" value="NZ_FOAN01000003.1"/>
</dbReference>
<keyword evidence="4 7" id="KW-0812">Transmembrane</keyword>
<evidence type="ECO:0000313" key="9">
    <source>
        <dbReference type="EMBL" id="SEL33096.1"/>
    </source>
</evidence>
<keyword evidence="3 7" id="KW-0997">Cell inner membrane</keyword>
<evidence type="ECO:0000256" key="6">
    <source>
        <dbReference type="ARBA" id="ARBA00023136"/>
    </source>
</evidence>
<accession>A0A1H7PBU2</accession>
<evidence type="ECO:0000256" key="2">
    <source>
        <dbReference type="ARBA" id="ARBA00022475"/>
    </source>
</evidence>
<feature type="transmembrane region" description="Helical" evidence="7">
    <location>
        <begin position="100"/>
        <end position="121"/>
    </location>
</feature>
<evidence type="ECO:0000259" key="8">
    <source>
        <dbReference type="Pfam" id="PF06808"/>
    </source>
</evidence>
<dbReference type="Pfam" id="PF06808">
    <property type="entry name" value="DctM"/>
    <property type="match status" value="1"/>
</dbReference>
<dbReference type="InterPro" id="IPR004681">
    <property type="entry name" value="TRAP_DctM"/>
</dbReference>
<keyword evidence="7" id="KW-0813">Transport</keyword>
<dbReference type="STRING" id="1036779.SAMN04515666_103433"/>
<dbReference type="Proteomes" id="UP000199664">
    <property type="component" value="Unassembled WGS sequence"/>
</dbReference>
<feature type="transmembrane region" description="Helical" evidence="7">
    <location>
        <begin position="6"/>
        <end position="33"/>
    </location>
</feature>
<dbReference type="InterPro" id="IPR010656">
    <property type="entry name" value="DctM"/>
</dbReference>
<organism evidence="9 10">
    <name type="scientific">Bosea lupini</name>
    <dbReference type="NCBI Taxonomy" id="1036779"/>
    <lineage>
        <taxon>Bacteria</taxon>
        <taxon>Pseudomonadati</taxon>
        <taxon>Pseudomonadota</taxon>
        <taxon>Alphaproteobacteria</taxon>
        <taxon>Hyphomicrobiales</taxon>
        <taxon>Boseaceae</taxon>
        <taxon>Bosea</taxon>
    </lineage>
</organism>